<evidence type="ECO:0000313" key="1">
    <source>
        <dbReference type="EMBL" id="SFD13178.1"/>
    </source>
</evidence>
<dbReference type="AlphaFoldDB" id="A0A1I1PZZ1"/>
<dbReference type="EMBL" id="FOLM01000010">
    <property type="protein sequence ID" value="SFD13178.1"/>
    <property type="molecule type" value="Genomic_DNA"/>
</dbReference>
<sequence length="39" mass="4126">MSDIAITCAWVAAAGAGWLVLSTAFGLLLGRAIRRNTDY</sequence>
<proteinExistence type="predicted"/>
<gene>
    <name evidence="1" type="ORF">SAMN05421773_11043</name>
</gene>
<name>A0A1I1PZZ1_9ACTN</name>
<accession>A0A1I1PZZ1</accession>
<evidence type="ECO:0000313" key="2">
    <source>
        <dbReference type="Proteomes" id="UP000199207"/>
    </source>
</evidence>
<organism evidence="1 2">
    <name type="scientific">Streptomyces aidingensis</name>
    <dbReference type="NCBI Taxonomy" id="910347"/>
    <lineage>
        <taxon>Bacteria</taxon>
        <taxon>Bacillati</taxon>
        <taxon>Actinomycetota</taxon>
        <taxon>Actinomycetes</taxon>
        <taxon>Kitasatosporales</taxon>
        <taxon>Streptomycetaceae</taxon>
        <taxon>Streptomyces</taxon>
    </lineage>
</organism>
<reference evidence="1 2" key="1">
    <citation type="submission" date="2016-10" db="EMBL/GenBank/DDBJ databases">
        <authorList>
            <person name="de Groot N.N."/>
        </authorList>
    </citation>
    <scope>NUCLEOTIDE SEQUENCE [LARGE SCALE GENOMIC DNA]</scope>
    <source>
        <strain evidence="1 2">CGMCC 4.5739</strain>
    </source>
</reference>
<keyword evidence="2" id="KW-1185">Reference proteome</keyword>
<dbReference type="STRING" id="910347.SAMN05421773_11043"/>
<dbReference type="Proteomes" id="UP000199207">
    <property type="component" value="Unassembled WGS sequence"/>
</dbReference>
<protein>
    <submittedName>
        <fullName evidence="1">Uncharacterized protein</fullName>
    </submittedName>
</protein>